<feature type="compositionally biased region" description="Basic residues" evidence="1">
    <location>
        <begin position="52"/>
        <end position="61"/>
    </location>
</feature>
<dbReference type="GeneID" id="106013296"/>
<dbReference type="Proteomes" id="UP000694888">
    <property type="component" value="Unplaced"/>
</dbReference>
<accession>A0ABM1W1J1</accession>
<dbReference type="SUPFAM" id="SSF52047">
    <property type="entry name" value="RNI-like"/>
    <property type="match status" value="1"/>
</dbReference>
<sequence length="431" mass="45939">MYKHKNKTGKSSENAQRPGSEASTKSDQTSEDGLAEPTSHPQQSSRSDSTHIRKSYSRRKAAPTAQVQDEALSASSAKNSSLTQESNPSKSSHLSAQEDAGTSLGVSKVKVPPQPLPAASVLPTGDRKSAPSPQSQTAPSAAPPPPPSVPPPAPPPAPPPPPSVPPPAPPPAPPPPPSVPPPAPPPSVPGPPPPIPQSNSVPKADNKNKVSPLVNALLARPPQEYGAGRVVPLQTDLLNQKRQLKKVDRKAEYNPTSLARKELFEDEYERTLDLPPEYLPLHVVKPAIVSQNVAADLVTLNFNGIDQLTDVLFSLLIEGHSTSVNRFANLKKLMLNGCINVTDRAFVWITRLFPNLMMLECNGLKNVTEKGIHLAFSQLSSLQNVSVMACGISCIPDSIVDCAVPRGAIQWAGCPMISQGKTYMTTFHGKY</sequence>
<keyword evidence="2" id="KW-1185">Reference proteome</keyword>
<evidence type="ECO:0000313" key="2">
    <source>
        <dbReference type="Proteomes" id="UP000694888"/>
    </source>
</evidence>
<dbReference type="InterPro" id="IPR032675">
    <property type="entry name" value="LRR_dom_sf"/>
</dbReference>
<organism evidence="2 3">
    <name type="scientific">Aplysia californica</name>
    <name type="common">California sea hare</name>
    <dbReference type="NCBI Taxonomy" id="6500"/>
    <lineage>
        <taxon>Eukaryota</taxon>
        <taxon>Metazoa</taxon>
        <taxon>Spiralia</taxon>
        <taxon>Lophotrochozoa</taxon>
        <taxon>Mollusca</taxon>
        <taxon>Gastropoda</taxon>
        <taxon>Heterobranchia</taxon>
        <taxon>Euthyneura</taxon>
        <taxon>Tectipleura</taxon>
        <taxon>Aplysiida</taxon>
        <taxon>Aplysioidea</taxon>
        <taxon>Aplysiidae</taxon>
        <taxon>Aplysia</taxon>
    </lineage>
</organism>
<gene>
    <name evidence="3" type="primary">LOC106013296</name>
</gene>
<feature type="compositionally biased region" description="Low complexity" evidence="1">
    <location>
        <begin position="130"/>
        <end position="140"/>
    </location>
</feature>
<dbReference type="Gene3D" id="3.80.10.10">
    <property type="entry name" value="Ribonuclease Inhibitor"/>
    <property type="match status" value="1"/>
</dbReference>
<reference evidence="3" key="1">
    <citation type="submission" date="2025-08" db="UniProtKB">
        <authorList>
            <consortium name="RefSeq"/>
        </authorList>
    </citation>
    <scope>IDENTIFICATION</scope>
</reference>
<dbReference type="PRINTS" id="PR01217">
    <property type="entry name" value="PRICHEXTENSN"/>
</dbReference>
<dbReference type="InterPro" id="IPR051412">
    <property type="entry name" value="Formin_Homology_Diaphanous_sf"/>
</dbReference>
<feature type="compositionally biased region" description="Polar residues" evidence="1">
    <location>
        <begin position="9"/>
        <end position="27"/>
    </location>
</feature>
<evidence type="ECO:0000313" key="3">
    <source>
        <dbReference type="RefSeq" id="XP_035828534.1"/>
    </source>
</evidence>
<feature type="compositionally biased region" description="Pro residues" evidence="1">
    <location>
        <begin position="141"/>
        <end position="196"/>
    </location>
</feature>
<name>A0ABM1W1J1_APLCA</name>
<proteinExistence type="predicted"/>
<feature type="compositionally biased region" description="Polar residues" evidence="1">
    <location>
        <begin position="83"/>
        <end position="95"/>
    </location>
</feature>
<feature type="region of interest" description="Disordered" evidence="1">
    <location>
        <begin position="1"/>
        <end position="207"/>
    </location>
</feature>
<dbReference type="PANTHER" id="PTHR45691">
    <property type="entry name" value="PROTEIN DIAPHANOUS"/>
    <property type="match status" value="1"/>
</dbReference>
<feature type="compositionally biased region" description="Low complexity" evidence="1">
    <location>
        <begin position="71"/>
        <end position="82"/>
    </location>
</feature>
<dbReference type="PANTHER" id="PTHR45691:SF6">
    <property type="entry name" value="PROTEIN DIAPHANOUS"/>
    <property type="match status" value="1"/>
</dbReference>
<dbReference type="RefSeq" id="XP_035828534.1">
    <property type="nucleotide sequence ID" value="XM_035972641.1"/>
</dbReference>
<protein>
    <submittedName>
        <fullName evidence="3">Actin cytoskeleton-regulatory complex protein PAN1</fullName>
    </submittedName>
</protein>
<evidence type="ECO:0000256" key="1">
    <source>
        <dbReference type="SAM" id="MobiDB-lite"/>
    </source>
</evidence>